<evidence type="ECO:0000313" key="9">
    <source>
        <dbReference type="Proteomes" id="UP000192738"/>
    </source>
</evidence>
<dbReference type="HAMAP" id="MF_00014">
    <property type="entry name" value="Ribosome_mat_RimM"/>
    <property type="match status" value="1"/>
</dbReference>
<comment type="subcellular location">
    <subcellularLocation>
        <location evidence="5">Cytoplasm</location>
    </subcellularLocation>
</comment>
<evidence type="ECO:0000259" key="6">
    <source>
        <dbReference type="Pfam" id="PF01782"/>
    </source>
</evidence>
<proteinExistence type="inferred from homology"/>
<evidence type="ECO:0000313" key="8">
    <source>
        <dbReference type="EMBL" id="SMC67086.1"/>
    </source>
</evidence>
<comment type="domain">
    <text evidence="5">The PRC barrel domain binds ribosomal protein uS19.</text>
</comment>
<dbReference type="SUPFAM" id="SSF50447">
    <property type="entry name" value="Translation proteins"/>
    <property type="match status" value="1"/>
</dbReference>
<protein>
    <recommendedName>
        <fullName evidence="5">Ribosome maturation factor RimM</fullName>
    </recommendedName>
</protein>
<dbReference type="GO" id="GO:0005840">
    <property type="term" value="C:ribosome"/>
    <property type="evidence" value="ECO:0007669"/>
    <property type="project" value="InterPro"/>
</dbReference>
<dbReference type="InterPro" id="IPR011961">
    <property type="entry name" value="RimM"/>
</dbReference>
<evidence type="ECO:0000256" key="2">
    <source>
        <dbReference type="ARBA" id="ARBA00022517"/>
    </source>
</evidence>
<dbReference type="GO" id="GO:0042274">
    <property type="term" value="P:ribosomal small subunit biogenesis"/>
    <property type="evidence" value="ECO:0007669"/>
    <property type="project" value="UniProtKB-UniRule"/>
</dbReference>
<feature type="domain" description="RimM N-terminal" evidence="6">
    <location>
        <begin position="18"/>
        <end position="96"/>
    </location>
</feature>
<dbReference type="PANTHER" id="PTHR33692">
    <property type="entry name" value="RIBOSOME MATURATION FACTOR RIMM"/>
    <property type="match status" value="1"/>
</dbReference>
<dbReference type="GO" id="GO:0043022">
    <property type="term" value="F:ribosome binding"/>
    <property type="evidence" value="ECO:0007669"/>
    <property type="project" value="InterPro"/>
</dbReference>
<name>A0A1W2B2D1_9FIRM</name>
<dbReference type="Pfam" id="PF01782">
    <property type="entry name" value="RimM"/>
    <property type="match status" value="1"/>
</dbReference>
<evidence type="ECO:0000256" key="3">
    <source>
        <dbReference type="ARBA" id="ARBA00022552"/>
    </source>
</evidence>
<evidence type="ECO:0000256" key="1">
    <source>
        <dbReference type="ARBA" id="ARBA00022490"/>
    </source>
</evidence>
<dbReference type="EMBL" id="FWXI01000006">
    <property type="protein sequence ID" value="SMC67086.1"/>
    <property type="molecule type" value="Genomic_DNA"/>
</dbReference>
<gene>
    <name evidence="5" type="primary">rimM</name>
    <name evidence="8" type="ORF">SAMN04488500_106261</name>
</gene>
<comment type="similarity">
    <text evidence="5">Belongs to the RimM family.</text>
</comment>
<organism evidence="8 9">
    <name type="scientific">Sporomusa malonica</name>
    <dbReference type="NCBI Taxonomy" id="112901"/>
    <lineage>
        <taxon>Bacteria</taxon>
        <taxon>Bacillati</taxon>
        <taxon>Bacillota</taxon>
        <taxon>Negativicutes</taxon>
        <taxon>Selenomonadales</taxon>
        <taxon>Sporomusaceae</taxon>
        <taxon>Sporomusa</taxon>
    </lineage>
</organism>
<reference evidence="8 9" key="1">
    <citation type="submission" date="2017-04" db="EMBL/GenBank/DDBJ databases">
        <authorList>
            <person name="Afonso C.L."/>
            <person name="Miller P.J."/>
            <person name="Scott M.A."/>
            <person name="Spackman E."/>
            <person name="Goraichik I."/>
            <person name="Dimitrov K.M."/>
            <person name="Suarez D.L."/>
            <person name="Swayne D.E."/>
        </authorList>
    </citation>
    <scope>NUCLEOTIDE SEQUENCE [LARGE SCALE GENOMIC DNA]</scope>
    <source>
        <strain evidence="8 9">DSM 5090</strain>
    </source>
</reference>
<dbReference type="InterPro" id="IPR002676">
    <property type="entry name" value="RimM_N"/>
</dbReference>
<keyword evidence="2 5" id="KW-0690">Ribosome biogenesis</keyword>
<dbReference type="Proteomes" id="UP000192738">
    <property type="component" value="Unassembled WGS sequence"/>
</dbReference>
<sequence>MAKSLLSVANMPEKDLITIGKIVAPHGVRGDVRIFPLTDFPDRFHDLKAVFVDDVGQLQLESARPHKKFILLKFAGIDTMDDAARLSGKLIKIGRKDAVKLPEGQYYVFDIIGLNVFTEDGEPLGVITDVLQPGSNDVYVVEQPDKRELLLPAIKDVVKKIDIAGKQMVVKLQEEMD</sequence>
<keyword evidence="9" id="KW-1185">Reference proteome</keyword>
<dbReference type="InterPro" id="IPR056792">
    <property type="entry name" value="PRC_RimM"/>
</dbReference>
<keyword evidence="3 5" id="KW-0698">rRNA processing</keyword>
<accession>A0A1W2B2D1</accession>
<comment type="subunit">
    <text evidence="5">Binds ribosomal protein uS19.</text>
</comment>
<dbReference type="AlphaFoldDB" id="A0A1W2B2D1"/>
<evidence type="ECO:0000256" key="4">
    <source>
        <dbReference type="ARBA" id="ARBA00023186"/>
    </source>
</evidence>
<dbReference type="NCBIfam" id="TIGR02273">
    <property type="entry name" value="16S_RimM"/>
    <property type="match status" value="1"/>
</dbReference>
<dbReference type="InterPro" id="IPR011033">
    <property type="entry name" value="PRC_barrel-like_sf"/>
</dbReference>
<keyword evidence="4 5" id="KW-0143">Chaperone</keyword>
<dbReference type="RefSeq" id="WP_084575458.1">
    <property type="nucleotide sequence ID" value="NZ_CP155572.1"/>
</dbReference>
<dbReference type="GO" id="GO:0005737">
    <property type="term" value="C:cytoplasm"/>
    <property type="evidence" value="ECO:0007669"/>
    <property type="project" value="UniProtKB-SubCell"/>
</dbReference>
<dbReference type="InterPro" id="IPR009000">
    <property type="entry name" value="Transl_B-barrel_sf"/>
</dbReference>
<dbReference type="GO" id="GO:0006364">
    <property type="term" value="P:rRNA processing"/>
    <property type="evidence" value="ECO:0007669"/>
    <property type="project" value="UniProtKB-UniRule"/>
</dbReference>
<keyword evidence="1 5" id="KW-0963">Cytoplasm</keyword>
<dbReference type="PANTHER" id="PTHR33692:SF1">
    <property type="entry name" value="RIBOSOME MATURATION FACTOR RIMM"/>
    <property type="match status" value="1"/>
</dbReference>
<dbReference type="Gene3D" id="2.30.30.240">
    <property type="entry name" value="PRC-barrel domain"/>
    <property type="match status" value="1"/>
</dbReference>
<dbReference type="Pfam" id="PF24986">
    <property type="entry name" value="PRC_RimM"/>
    <property type="match status" value="1"/>
</dbReference>
<dbReference type="Gene3D" id="2.40.30.60">
    <property type="entry name" value="RimM"/>
    <property type="match status" value="1"/>
</dbReference>
<feature type="domain" description="Ribosome maturation factor RimM PRC barrel" evidence="7">
    <location>
        <begin position="109"/>
        <end position="176"/>
    </location>
</feature>
<evidence type="ECO:0000256" key="5">
    <source>
        <dbReference type="HAMAP-Rule" id="MF_00014"/>
    </source>
</evidence>
<dbReference type="STRING" id="112901.SAMN04488500_106261"/>
<dbReference type="InterPro" id="IPR036976">
    <property type="entry name" value="RimM_N_sf"/>
</dbReference>
<comment type="function">
    <text evidence="5">An accessory protein needed during the final step in the assembly of 30S ribosomal subunit, possibly for assembly of the head region. Essential for efficient processing of 16S rRNA. May be needed both before and after RbfA during the maturation of 16S rRNA. It has affinity for free ribosomal 30S subunits but not for 70S ribosomes.</text>
</comment>
<dbReference type="SUPFAM" id="SSF50346">
    <property type="entry name" value="PRC-barrel domain"/>
    <property type="match status" value="1"/>
</dbReference>
<evidence type="ECO:0000259" key="7">
    <source>
        <dbReference type="Pfam" id="PF24986"/>
    </source>
</evidence>